<dbReference type="EMBL" id="CAJNNW010008738">
    <property type="protein sequence ID" value="CAE8650314.1"/>
    <property type="molecule type" value="Genomic_DNA"/>
</dbReference>
<evidence type="ECO:0000256" key="4">
    <source>
        <dbReference type="ARBA" id="ARBA00022692"/>
    </source>
</evidence>
<comment type="caution">
    <text evidence="9">The sequence shown here is derived from an EMBL/GenBank/DDBJ whole genome shotgun (WGS) entry which is preliminary data.</text>
</comment>
<evidence type="ECO:0000256" key="7">
    <source>
        <dbReference type="SAM" id="Phobius"/>
    </source>
</evidence>
<keyword evidence="5 7" id="KW-1133">Transmembrane helix</keyword>
<proteinExistence type="inferred from homology"/>
<accession>A0A813IIK9</accession>
<dbReference type="GO" id="GO:0005345">
    <property type="term" value="F:purine nucleobase transmembrane transporter activity"/>
    <property type="evidence" value="ECO:0007669"/>
    <property type="project" value="TreeGrafter"/>
</dbReference>
<dbReference type="PANTHER" id="PTHR43337:SF17">
    <property type="entry name" value="XANTHINE URACIL VITAMIN C PERMEASE"/>
    <property type="match status" value="1"/>
</dbReference>
<sequence length="223" mass="23142">MAVLTFCYTDLLGTTATFFAVAKSAGLTDSKGNLLAARQNMAYLADGLAAVVGSMLGVSTVETFGESMAGVQEGGKTGLTAVITGLCFLLALPFAPLASAVPPLASAPILCLLGAVMFGEGVRGVAWEDKEEALPAFLMVAVATLTFNLGAGIIAGLLLWLAIQTVLAPRRLRAGSSPCMRIKSLWNDATSESEYEKMPAKTPLPSEEPAEIRTVGPEVYGVI</sequence>
<dbReference type="GO" id="GO:0005886">
    <property type="term" value="C:plasma membrane"/>
    <property type="evidence" value="ECO:0007669"/>
    <property type="project" value="TreeGrafter"/>
</dbReference>
<evidence type="ECO:0000256" key="2">
    <source>
        <dbReference type="ARBA" id="ARBA00005697"/>
    </source>
</evidence>
<dbReference type="Proteomes" id="UP000654075">
    <property type="component" value="Unassembled WGS sequence"/>
</dbReference>
<feature type="transmembrane region" description="Helical" evidence="7">
    <location>
        <begin position="78"/>
        <end position="97"/>
    </location>
</feature>
<feature type="transmembrane region" description="Helical" evidence="7">
    <location>
        <begin position="41"/>
        <end position="58"/>
    </location>
</feature>
<reference evidence="9" key="1">
    <citation type="submission" date="2021-02" db="EMBL/GenBank/DDBJ databases">
        <authorList>
            <person name="Dougan E. K."/>
            <person name="Rhodes N."/>
            <person name="Thang M."/>
            <person name="Chan C."/>
        </authorList>
    </citation>
    <scope>NUCLEOTIDE SEQUENCE</scope>
</reference>
<evidence type="ECO:0000313" key="8">
    <source>
        <dbReference type="EMBL" id="CAE8630997.1"/>
    </source>
</evidence>
<dbReference type="AlphaFoldDB" id="A0A813IIK9"/>
<dbReference type="InterPro" id="IPR006043">
    <property type="entry name" value="NCS2"/>
</dbReference>
<dbReference type="EMBL" id="CAJNNV010029998">
    <property type="protein sequence ID" value="CAE8630997.1"/>
    <property type="molecule type" value="Genomic_DNA"/>
</dbReference>
<feature type="transmembrane region" description="Helical" evidence="7">
    <location>
        <begin position="134"/>
        <end position="163"/>
    </location>
</feature>
<keyword evidence="4 7" id="KW-0812">Transmembrane</keyword>
<protein>
    <submittedName>
        <fullName evidence="9">Uncharacterized protein</fullName>
    </submittedName>
</protein>
<dbReference type="InterPro" id="IPR045018">
    <property type="entry name" value="Azg-like"/>
</dbReference>
<dbReference type="Proteomes" id="UP000626109">
    <property type="component" value="Unassembled WGS sequence"/>
</dbReference>
<keyword evidence="6 7" id="KW-0472">Membrane</keyword>
<feature type="transmembrane region" description="Helical" evidence="7">
    <location>
        <begin position="104"/>
        <end position="122"/>
    </location>
</feature>
<keyword evidence="3" id="KW-0813">Transport</keyword>
<evidence type="ECO:0000313" key="10">
    <source>
        <dbReference type="Proteomes" id="UP000626109"/>
    </source>
</evidence>
<evidence type="ECO:0000256" key="3">
    <source>
        <dbReference type="ARBA" id="ARBA00022448"/>
    </source>
</evidence>
<keyword evidence="11" id="KW-1185">Reference proteome</keyword>
<evidence type="ECO:0000256" key="1">
    <source>
        <dbReference type="ARBA" id="ARBA00004141"/>
    </source>
</evidence>
<dbReference type="GO" id="GO:0015854">
    <property type="term" value="P:guanine transport"/>
    <property type="evidence" value="ECO:0007669"/>
    <property type="project" value="TreeGrafter"/>
</dbReference>
<dbReference type="OrthoDB" id="438458at2759"/>
<name>A0A813IIK9_POLGL</name>
<comment type="similarity">
    <text evidence="2">Belongs to the nucleobase:cation symporter-2 (NCS2) (TC 2.A.40) family. Azg-like subfamily.</text>
</comment>
<gene>
    <name evidence="8" type="ORF">PGLA1383_LOCUS47150</name>
    <name evidence="9" type="ORF">PGLA2088_LOCUS8173</name>
</gene>
<comment type="subcellular location">
    <subcellularLocation>
        <location evidence="1">Membrane</location>
        <topology evidence="1">Multi-pass membrane protein</topology>
    </subcellularLocation>
</comment>
<evidence type="ECO:0000313" key="9">
    <source>
        <dbReference type="EMBL" id="CAE8650314.1"/>
    </source>
</evidence>
<organism evidence="9 10">
    <name type="scientific">Polarella glacialis</name>
    <name type="common">Dinoflagellate</name>
    <dbReference type="NCBI Taxonomy" id="89957"/>
    <lineage>
        <taxon>Eukaryota</taxon>
        <taxon>Sar</taxon>
        <taxon>Alveolata</taxon>
        <taxon>Dinophyceae</taxon>
        <taxon>Suessiales</taxon>
        <taxon>Suessiaceae</taxon>
        <taxon>Polarella</taxon>
    </lineage>
</organism>
<dbReference type="PANTHER" id="PTHR43337">
    <property type="entry name" value="XANTHINE/URACIL PERMEASE C887.17-RELATED"/>
    <property type="match status" value="1"/>
</dbReference>
<evidence type="ECO:0000313" key="11">
    <source>
        <dbReference type="Proteomes" id="UP000654075"/>
    </source>
</evidence>
<evidence type="ECO:0000256" key="5">
    <source>
        <dbReference type="ARBA" id="ARBA00022989"/>
    </source>
</evidence>
<evidence type="ECO:0000256" key="6">
    <source>
        <dbReference type="ARBA" id="ARBA00023136"/>
    </source>
</evidence>
<dbReference type="GO" id="GO:0015853">
    <property type="term" value="P:adenine transport"/>
    <property type="evidence" value="ECO:0007669"/>
    <property type="project" value="TreeGrafter"/>
</dbReference>
<dbReference type="Pfam" id="PF00860">
    <property type="entry name" value="Xan_ur_permease"/>
    <property type="match status" value="1"/>
</dbReference>